<organism evidence="1 2">
    <name type="scientific">Nocardioides malaquae</name>
    <dbReference type="NCBI Taxonomy" id="2773426"/>
    <lineage>
        <taxon>Bacteria</taxon>
        <taxon>Bacillati</taxon>
        <taxon>Actinomycetota</taxon>
        <taxon>Actinomycetes</taxon>
        <taxon>Propionibacteriales</taxon>
        <taxon>Nocardioidaceae</taxon>
        <taxon>Nocardioides</taxon>
    </lineage>
</organism>
<reference evidence="1 2" key="1">
    <citation type="submission" date="2020-10" db="EMBL/GenBank/DDBJ databases">
        <title>Nocardioides sp. isolated from sludge.</title>
        <authorList>
            <person name="Zhang X."/>
        </authorList>
    </citation>
    <scope>NUCLEOTIDE SEQUENCE [LARGE SCALE GENOMIC DNA]</scope>
    <source>
        <strain evidence="1 2">Y6</strain>
    </source>
</reference>
<protein>
    <submittedName>
        <fullName evidence="1">Uncharacterized protein</fullName>
    </submittedName>
</protein>
<dbReference type="SUPFAM" id="SSF52309">
    <property type="entry name" value="N-(deoxy)ribosyltransferase-like"/>
    <property type="match status" value="1"/>
</dbReference>
<gene>
    <name evidence="1" type="ORF">IEQ44_05835</name>
</gene>
<keyword evidence="2" id="KW-1185">Reference proteome</keyword>
<proteinExistence type="predicted"/>
<comment type="caution">
    <text evidence="1">The sequence shown here is derived from an EMBL/GenBank/DDBJ whole genome shotgun (WGS) entry which is preliminary data.</text>
</comment>
<accession>A0ABR9RRJ9</accession>
<dbReference type="EMBL" id="JADCSA010000004">
    <property type="protein sequence ID" value="MBE7324166.1"/>
    <property type="molecule type" value="Genomic_DNA"/>
</dbReference>
<dbReference type="RefSeq" id="WP_193637493.1">
    <property type="nucleotide sequence ID" value="NZ_JADCSA010000004.1"/>
</dbReference>
<evidence type="ECO:0000313" key="1">
    <source>
        <dbReference type="EMBL" id="MBE7324166.1"/>
    </source>
</evidence>
<evidence type="ECO:0000313" key="2">
    <source>
        <dbReference type="Proteomes" id="UP000756387"/>
    </source>
</evidence>
<name>A0ABR9RRJ9_9ACTN</name>
<dbReference type="Gene3D" id="3.40.50.450">
    <property type="match status" value="1"/>
</dbReference>
<sequence length="167" mass="18400">MTSYFLAGIMQGDRTGDQMADQGYRATLTEVIRRHEPDAVVQDPGMLMIEWLAADEAVIRGEHRALTDRVEVRRDEHGPGLVQLVDVFHRLVDISADCDVCVVWLPGQEASMGTACEMFAAHRAGKQVVAISTNRQNLALLACADVILPDLAAFELWLKNRTSGVNP</sequence>
<dbReference type="Proteomes" id="UP000756387">
    <property type="component" value="Unassembled WGS sequence"/>
</dbReference>